<reference evidence="2 3" key="1">
    <citation type="journal article" date="2015" name="Nature">
        <title>rRNA introns, odd ribosomes, and small enigmatic genomes across a large radiation of phyla.</title>
        <authorList>
            <person name="Brown C.T."/>
            <person name="Hug L.A."/>
            <person name="Thomas B.C."/>
            <person name="Sharon I."/>
            <person name="Castelle C.J."/>
            <person name="Singh A."/>
            <person name="Wilkins M.J."/>
            <person name="Williams K.H."/>
            <person name="Banfield J.F."/>
        </authorList>
    </citation>
    <scope>NUCLEOTIDE SEQUENCE [LARGE SCALE GENOMIC DNA]</scope>
</reference>
<dbReference type="STRING" id="1618337.UT28_C0001G0540"/>
<name>A0A0G4B442_9BACT</name>
<dbReference type="Proteomes" id="UP000035648">
    <property type="component" value="Chromosome"/>
</dbReference>
<keyword evidence="1" id="KW-0812">Transmembrane</keyword>
<dbReference type="KEGG" id="bbgw:UT28_C0001G0540"/>
<evidence type="ECO:0000313" key="2">
    <source>
        <dbReference type="EMBL" id="AKM82345.1"/>
    </source>
</evidence>
<proteinExistence type="predicted"/>
<dbReference type="AlphaFoldDB" id="A0A0G4B442"/>
<protein>
    <submittedName>
        <fullName evidence="2">Uncharacterized protein</fullName>
    </submittedName>
</protein>
<keyword evidence="1" id="KW-1133">Transmembrane helix</keyword>
<organism evidence="2 3">
    <name type="scientific">Berkelbacteria bacterium GW2011_GWE1_39_12</name>
    <dbReference type="NCBI Taxonomy" id="1618337"/>
    <lineage>
        <taxon>Bacteria</taxon>
        <taxon>Candidatus Berkelbacteria</taxon>
    </lineage>
</organism>
<evidence type="ECO:0000256" key="1">
    <source>
        <dbReference type="SAM" id="Phobius"/>
    </source>
</evidence>
<feature type="transmembrane region" description="Helical" evidence="1">
    <location>
        <begin position="12"/>
        <end position="31"/>
    </location>
</feature>
<sequence>MKNKFFTKRRGVTLMELIIYIGVMSIVIVAITDLAGRLVFAQKKNNASTEINETSNLISGKLNSDIANATAVNGIFPSNTLILTVDGHQLQYDLSDNNLSLKTDSGEAVKLNSSRIKIQPVVPSTMIFNKAENGSANSVSYKMNFTLLTGSGIGNTVQTTILMRAK</sequence>
<keyword evidence="1" id="KW-0472">Membrane</keyword>
<evidence type="ECO:0000313" key="3">
    <source>
        <dbReference type="Proteomes" id="UP000035648"/>
    </source>
</evidence>
<accession>A0A0G4B442</accession>
<gene>
    <name evidence="2" type="ORF">UT28_C0001G0540</name>
</gene>
<dbReference type="EMBL" id="CP011213">
    <property type="protein sequence ID" value="AKM82345.1"/>
    <property type="molecule type" value="Genomic_DNA"/>
</dbReference>